<evidence type="ECO:0000256" key="2">
    <source>
        <dbReference type="ARBA" id="ARBA00022630"/>
    </source>
</evidence>
<feature type="domain" description="Flavin reductase like" evidence="5">
    <location>
        <begin position="68"/>
        <end position="226"/>
    </location>
</feature>
<evidence type="ECO:0000313" key="6">
    <source>
        <dbReference type="EMBL" id="KAF9446442.1"/>
    </source>
</evidence>
<dbReference type="PANTHER" id="PTHR33798:SF5">
    <property type="entry name" value="FLAVIN REDUCTASE LIKE DOMAIN-CONTAINING PROTEIN"/>
    <property type="match status" value="1"/>
</dbReference>
<dbReference type="InterPro" id="IPR012349">
    <property type="entry name" value="Split_barrel_FMN-bd"/>
</dbReference>
<dbReference type="GO" id="GO:0010181">
    <property type="term" value="F:FMN binding"/>
    <property type="evidence" value="ECO:0007669"/>
    <property type="project" value="InterPro"/>
</dbReference>
<dbReference type="InterPro" id="IPR002563">
    <property type="entry name" value="Flavin_Rdtase-like_dom"/>
</dbReference>
<keyword evidence="7" id="KW-1185">Reference proteome</keyword>
<protein>
    <recommendedName>
        <fullName evidence="5">Flavin reductase like domain-containing protein</fullName>
    </recommendedName>
</protein>
<evidence type="ECO:0000256" key="4">
    <source>
        <dbReference type="ARBA" id="ARBA00038054"/>
    </source>
</evidence>
<keyword evidence="2" id="KW-0285">Flavoprotein</keyword>
<dbReference type="OrthoDB" id="298012at2759"/>
<dbReference type="PANTHER" id="PTHR33798">
    <property type="entry name" value="FLAVOPROTEIN OXYGENASE"/>
    <property type="match status" value="1"/>
</dbReference>
<sequence>MSGSEAPPSFVHSKGFSITESPIPDWKFGQAVDTTPEGREWLKGLESGWQTIDASQTDSGTLYKFMISGIAPRPVAFVSSVSEDGVENLGLFSWFNQVSHNPPTISISCTNHATRTKDTIRNIKATKGFTVNIISDPFVHNANACSIDAPPEISEWPLSGLTKEPSTYVKAPRVKESAFSMECELYHAIDIVEPNILKATNTLVIGLVKFIHIRKDVIDPARNIVDPGKLKPILRLGSVIYAQLGNGYLIPRPSWTGSVDEIKERLGDEAVSGKGKGASSEGK</sequence>
<dbReference type="Pfam" id="PF01613">
    <property type="entry name" value="Flavin_Reduct"/>
    <property type="match status" value="1"/>
</dbReference>
<organism evidence="6 7">
    <name type="scientific">Macrolepiota fuliginosa MF-IS2</name>
    <dbReference type="NCBI Taxonomy" id="1400762"/>
    <lineage>
        <taxon>Eukaryota</taxon>
        <taxon>Fungi</taxon>
        <taxon>Dikarya</taxon>
        <taxon>Basidiomycota</taxon>
        <taxon>Agaricomycotina</taxon>
        <taxon>Agaricomycetes</taxon>
        <taxon>Agaricomycetidae</taxon>
        <taxon>Agaricales</taxon>
        <taxon>Agaricineae</taxon>
        <taxon>Agaricaceae</taxon>
        <taxon>Macrolepiota</taxon>
    </lineage>
</organism>
<gene>
    <name evidence="6" type="ORF">P691DRAFT_673607</name>
</gene>
<dbReference type="SMART" id="SM00903">
    <property type="entry name" value="Flavin_Reduct"/>
    <property type="match status" value="1"/>
</dbReference>
<dbReference type="EMBL" id="MU151245">
    <property type="protein sequence ID" value="KAF9446442.1"/>
    <property type="molecule type" value="Genomic_DNA"/>
</dbReference>
<keyword evidence="3" id="KW-0288">FMN</keyword>
<accession>A0A9P5XAK3</accession>
<dbReference type="SUPFAM" id="SSF50475">
    <property type="entry name" value="FMN-binding split barrel"/>
    <property type="match status" value="1"/>
</dbReference>
<comment type="cofactor">
    <cofactor evidence="1">
        <name>FMN</name>
        <dbReference type="ChEBI" id="CHEBI:58210"/>
    </cofactor>
</comment>
<comment type="caution">
    <text evidence="6">The sequence shown here is derived from an EMBL/GenBank/DDBJ whole genome shotgun (WGS) entry which is preliminary data.</text>
</comment>
<dbReference type="Proteomes" id="UP000807342">
    <property type="component" value="Unassembled WGS sequence"/>
</dbReference>
<name>A0A9P5XAK3_9AGAR</name>
<evidence type="ECO:0000259" key="5">
    <source>
        <dbReference type="SMART" id="SM00903"/>
    </source>
</evidence>
<evidence type="ECO:0000256" key="1">
    <source>
        <dbReference type="ARBA" id="ARBA00001917"/>
    </source>
</evidence>
<comment type="similarity">
    <text evidence="4">Belongs to the flavoredoxin family.</text>
</comment>
<reference evidence="6" key="1">
    <citation type="submission" date="2020-11" db="EMBL/GenBank/DDBJ databases">
        <authorList>
            <consortium name="DOE Joint Genome Institute"/>
            <person name="Ahrendt S."/>
            <person name="Riley R."/>
            <person name="Andreopoulos W."/>
            <person name="Labutti K."/>
            <person name="Pangilinan J."/>
            <person name="Ruiz-Duenas F.J."/>
            <person name="Barrasa J.M."/>
            <person name="Sanchez-Garcia M."/>
            <person name="Camarero S."/>
            <person name="Miyauchi S."/>
            <person name="Serrano A."/>
            <person name="Linde D."/>
            <person name="Babiker R."/>
            <person name="Drula E."/>
            <person name="Ayuso-Fernandez I."/>
            <person name="Pacheco R."/>
            <person name="Padilla G."/>
            <person name="Ferreira P."/>
            <person name="Barriuso J."/>
            <person name="Kellner H."/>
            <person name="Castanera R."/>
            <person name="Alfaro M."/>
            <person name="Ramirez L."/>
            <person name="Pisabarro A.G."/>
            <person name="Kuo A."/>
            <person name="Tritt A."/>
            <person name="Lipzen A."/>
            <person name="He G."/>
            <person name="Yan M."/>
            <person name="Ng V."/>
            <person name="Cullen D."/>
            <person name="Martin F."/>
            <person name="Rosso M.-N."/>
            <person name="Henrissat B."/>
            <person name="Hibbett D."/>
            <person name="Martinez A.T."/>
            <person name="Grigoriev I.V."/>
        </authorList>
    </citation>
    <scope>NUCLEOTIDE SEQUENCE</scope>
    <source>
        <strain evidence="6">MF-IS2</strain>
    </source>
</reference>
<evidence type="ECO:0000256" key="3">
    <source>
        <dbReference type="ARBA" id="ARBA00022643"/>
    </source>
</evidence>
<dbReference type="Gene3D" id="2.30.110.10">
    <property type="entry name" value="Electron Transport, Fmn-binding Protein, Chain A"/>
    <property type="match status" value="1"/>
</dbReference>
<evidence type="ECO:0000313" key="7">
    <source>
        <dbReference type="Proteomes" id="UP000807342"/>
    </source>
</evidence>
<dbReference type="AlphaFoldDB" id="A0A9P5XAK3"/>
<proteinExistence type="inferred from homology"/>